<dbReference type="InterPro" id="IPR011055">
    <property type="entry name" value="Dup_hybrid_motif"/>
</dbReference>
<dbReference type="STRING" id="1484053.SAMN05444274_104428"/>
<dbReference type="EMBL" id="FQUM01000004">
    <property type="protein sequence ID" value="SHF32516.1"/>
    <property type="molecule type" value="Genomic_DNA"/>
</dbReference>
<dbReference type="Gene3D" id="2.70.70.10">
    <property type="entry name" value="Glucose Permease (Domain IIA)"/>
    <property type="match status" value="1"/>
</dbReference>
<accession>A0A1M5AQS7</accession>
<dbReference type="Proteomes" id="UP000184164">
    <property type="component" value="Unassembled WGS sequence"/>
</dbReference>
<organism evidence="1 2">
    <name type="scientific">Mariniphaga anaerophila</name>
    <dbReference type="NCBI Taxonomy" id="1484053"/>
    <lineage>
        <taxon>Bacteria</taxon>
        <taxon>Pseudomonadati</taxon>
        <taxon>Bacteroidota</taxon>
        <taxon>Bacteroidia</taxon>
        <taxon>Marinilabiliales</taxon>
        <taxon>Prolixibacteraceae</taxon>
        <taxon>Mariniphaga</taxon>
    </lineage>
</organism>
<reference evidence="1 2" key="1">
    <citation type="submission" date="2016-11" db="EMBL/GenBank/DDBJ databases">
        <authorList>
            <person name="Jaros S."/>
            <person name="Januszkiewicz K."/>
            <person name="Wedrychowicz H."/>
        </authorList>
    </citation>
    <scope>NUCLEOTIDE SEQUENCE [LARGE SCALE GENOMIC DNA]</scope>
    <source>
        <strain evidence="1 2">DSM 26910</strain>
    </source>
</reference>
<dbReference type="RefSeq" id="WP_073001597.1">
    <property type="nucleotide sequence ID" value="NZ_FQUM01000004.1"/>
</dbReference>
<dbReference type="AlphaFoldDB" id="A0A1M5AQS7"/>
<evidence type="ECO:0000313" key="2">
    <source>
        <dbReference type="Proteomes" id="UP000184164"/>
    </source>
</evidence>
<protein>
    <submittedName>
        <fullName evidence="1">Peptidase family M23</fullName>
    </submittedName>
</protein>
<gene>
    <name evidence="1" type="ORF">SAMN05444274_104428</name>
</gene>
<dbReference type="OrthoDB" id="9809488at2"/>
<evidence type="ECO:0000313" key="1">
    <source>
        <dbReference type="EMBL" id="SHF32516.1"/>
    </source>
</evidence>
<proteinExistence type="predicted"/>
<name>A0A1M5AQS7_9BACT</name>
<keyword evidence="2" id="KW-1185">Reference proteome</keyword>
<sequence>MNRLFFFIAFFFLFFETYAQLVEVQANYNGVGDVDFVAYNNTPAPLFLNIDFADLENTTFNEPLPYIKLLEPGFNSLFTLQRYPDAEAPRFNYQIKTFKSNPMSLADLDFPYLIPFARGSEVAIFDVKNLTGFWGSGLPESWNATGFYAKPGDPVFASRTGTVVEVVGAKRSGDPQTWYHTWKNAVTLLQPDGTLICYHNVVDNDKKLKVGEKVFAGQQLGAVAAGSTELVVLIFQHSLNSADIRFIIPQFLTGEKDAGLLLASQKYKVFHPDEVRGLEMSNREKRRYLK</sequence>
<dbReference type="SUPFAM" id="SSF51261">
    <property type="entry name" value="Duplicated hybrid motif"/>
    <property type="match status" value="1"/>
</dbReference>
<dbReference type="CDD" id="cd12797">
    <property type="entry name" value="M23_peptidase"/>
    <property type="match status" value="1"/>
</dbReference>